<protein>
    <submittedName>
        <fullName evidence="3">HET domain-containing protein</fullName>
    </submittedName>
</protein>
<proteinExistence type="predicted"/>
<dbReference type="Proteomes" id="UP000271162">
    <property type="component" value="Unassembled WGS sequence"/>
</dbReference>
<gene>
    <name evidence="1" type="ORF">NBR_LOCUS15514</name>
</gene>
<accession>A0A0N4YFH8</accession>
<evidence type="ECO:0000313" key="3">
    <source>
        <dbReference type="WBParaSite" id="NBR_0001551301-mRNA-1"/>
    </source>
</evidence>
<organism evidence="3">
    <name type="scientific">Nippostrongylus brasiliensis</name>
    <name type="common">Rat hookworm</name>
    <dbReference type="NCBI Taxonomy" id="27835"/>
    <lineage>
        <taxon>Eukaryota</taxon>
        <taxon>Metazoa</taxon>
        <taxon>Ecdysozoa</taxon>
        <taxon>Nematoda</taxon>
        <taxon>Chromadorea</taxon>
        <taxon>Rhabditida</taxon>
        <taxon>Rhabditina</taxon>
        <taxon>Rhabditomorpha</taxon>
        <taxon>Strongyloidea</taxon>
        <taxon>Heligmosomidae</taxon>
        <taxon>Nippostrongylus</taxon>
    </lineage>
</organism>
<dbReference type="AlphaFoldDB" id="A0A0N4YFH8"/>
<name>A0A0N4YFH8_NIPBR</name>
<evidence type="ECO:0000313" key="1">
    <source>
        <dbReference type="EMBL" id="VDL79108.1"/>
    </source>
</evidence>
<keyword evidence="2" id="KW-1185">Reference proteome</keyword>
<sequence>MFIRLDTNWRTQPGFGRLQYSQTQELLILEGLEDLGFLWDIFDSGFDSDTHVDTAAPLLPLKEKKNGLNTHYVIGRTETILDGNFTCSLFWDLRKSITHAKWVPESN</sequence>
<reference evidence="3" key="1">
    <citation type="submission" date="2017-02" db="UniProtKB">
        <authorList>
            <consortium name="WormBaseParasite"/>
        </authorList>
    </citation>
    <scope>IDENTIFICATION</scope>
</reference>
<evidence type="ECO:0000313" key="2">
    <source>
        <dbReference type="Proteomes" id="UP000271162"/>
    </source>
</evidence>
<dbReference type="WBParaSite" id="NBR_0001551301-mRNA-1">
    <property type="protein sequence ID" value="NBR_0001551301-mRNA-1"/>
    <property type="gene ID" value="NBR_0001551301"/>
</dbReference>
<reference evidence="1 2" key="2">
    <citation type="submission" date="2018-11" db="EMBL/GenBank/DDBJ databases">
        <authorList>
            <consortium name="Pathogen Informatics"/>
        </authorList>
    </citation>
    <scope>NUCLEOTIDE SEQUENCE [LARGE SCALE GENOMIC DNA]</scope>
</reference>
<dbReference type="EMBL" id="UYSL01021768">
    <property type="protein sequence ID" value="VDL79108.1"/>
    <property type="molecule type" value="Genomic_DNA"/>
</dbReference>